<keyword evidence="7" id="KW-1185">Reference proteome</keyword>
<feature type="signal peptide" evidence="4">
    <location>
        <begin position="1"/>
        <end position="20"/>
    </location>
</feature>
<dbReference type="InterPro" id="IPR011051">
    <property type="entry name" value="RmlC_Cupin_sf"/>
</dbReference>
<feature type="binding site" evidence="3">
    <location>
        <position position="304"/>
    </location>
    <ligand>
        <name>Mn(2+)</name>
        <dbReference type="ChEBI" id="CHEBI:29035"/>
        <label>2</label>
    </ligand>
</feature>
<dbReference type="Gene3D" id="2.60.120.10">
    <property type="entry name" value="Jelly Rolls"/>
    <property type="match status" value="3"/>
</dbReference>
<evidence type="ECO:0000256" key="4">
    <source>
        <dbReference type="SAM" id="SignalP"/>
    </source>
</evidence>
<protein>
    <recommendedName>
        <fullName evidence="5">Cupin type-1 domain-containing protein</fullName>
    </recommendedName>
</protein>
<comment type="cofactor">
    <cofactor evidence="3">
        <name>Mn(2+)</name>
        <dbReference type="ChEBI" id="CHEBI:29035"/>
    </cofactor>
    <text evidence="3">Binds 2 manganese ions per subunit.</text>
</comment>
<evidence type="ECO:0000313" key="7">
    <source>
        <dbReference type="Proteomes" id="UP000186601"/>
    </source>
</evidence>
<evidence type="ECO:0000313" key="6">
    <source>
        <dbReference type="EMBL" id="PSS30942.1"/>
    </source>
</evidence>
<feature type="binding site" evidence="3">
    <location>
        <position position="167"/>
    </location>
    <ligand>
        <name>Mn(2+)</name>
        <dbReference type="ChEBI" id="CHEBI:29035"/>
        <label>1</label>
    </ligand>
</feature>
<dbReference type="EMBL" id="MLYV02000231">
    <property type="protein sequence ID" value="PSS30942.1"/>
    <property type="molecule type" value="Genomic_DNA"/>
</dbReference>
<keyword evidence="4" id="KW-0732">Signal</keyword>
<evidence type="ECO:0000256" key="2">
    <source>
        <dbReference type="PIRSR" id="PIRSR617774-1"/>
    </source>
</evidence>
<comment type="caution">
    <text evidence="6">The sequence shown here is derived from an EMBL/GenBank/DDBJ whole genome shotgun (WGS) entry which is preliminary data.</text>
</comment>
<dbReference type="SUPFAM" id="SSF51182">
    <property type="entry name" value="RmlC-like cupins"/>
    <property type="match status" value="1"/>
</dbReference>
<feature type="chain" id="PRO_5015357343" description="Cupin type-1 domain-containing protein" evidence="4">
    <location>
        <begin position="21"/>
        <end position="441"/>
    </location>
</feature>
<dbReference type="InterPro" id="IPR017774">
    <property type="entry name" value="Bicupin_oxalate_deCO2ase/Oxase"/>
</dbReference>
<dbReference type="InterPro" id="IPR051610">
    <property type="entry name" value="GPI/OXD"/>
</dbReference>
<dbReference type="Proteomes" id="UP000186601">
    <property type="component" value="Unassembled WGS sequence"/>
</dbReference>
<evidence type="ECO:0000256" key="1">
    <source>
        <dbReference type="ARBA" id="ARBA00022723"/>
    </source>
</evidence>
<dbReference type="Pfam" id="PF00190">
    <property type="entry name" value="Cupin_1"/>
    <property type="match status" value="2"/>
</dbReference>
<keyword evidence="1 3" id="KW-0479">Metal-binding</keyword>
<feature type="domain" description="Cupin type-1" evidence="5">
    <location>
        <begin position="257"/>
        <end position="421"/>
    </location>
</feature>
<reference evidence="6 7" key="1">
    <citation type="submission" date="2018-02" db="EMBL/GenBank/DDBJ databases">
        <title>Genome sequence of the basidiomycete white-rot fungus Phlebia centrifuga.</title>
        <authorList>
            <person name="Granchi Z."/>
            <person name="Peng M."/>
            <person name="de Vries R.P."/>
            <person name="Hilden K."/>
            <person name="Makela M.R."/>
            <person name="Grigoriev I."/>
            <person name="Riley R."/>
        </authorList>
    </citation>
    <scope>NUCLEOTIDE SEQUENCE [LARGE SCALE GENOMIC DNA]</scope>
    <source>
        <strain evidence="6 7">FBCC195</strain>
    </source>
</reference>
<dbReference type="PANTHER" id="PTHR35848">
    <property type="entry name" value="OXALATE-BINDING PROTEIN"/>
    <property type="match status" value="1"/>
</dbReference>
<evidence type="ECO:0000259" key="5">
    <source>
        <dbReference type="SMART" id="SM00835"/>
    </source>
</evidence>
<dbReference type="CDD" id="cd20305">
    <property type="entry name" value="cupin_OxDC_C"/>
    <property type="match status" value="1"/>
</dbReference>
<dbReference type="SMART" id="SM00835">
    <property type="entry name" value="Cupin_1"/>
    <property type="match status" value="1"/>
</dbReference>
<dbReference type="GO" id="GO:0033609">
    <property type="term" value="P:oxalate metabolic process"/>
    <property type="evidence" value="ECO:0007669"/>
    <property type="project" value="InterPro"/>
</dbReference>
<feature type="binding site" evidence="3">
    <location>
        <position position="309"/>
    </location>
    <ligand>
        <name>Mn(2+)</name>
        <dbReference type="ChEBI" id="CHEBI:29035"/>
        <label>2</label>
    </ligand>
</feature>
<name>A0A2R6RLQ3_9APHY</name>
<dbReference type="PANTHER" id="PTHR35848:SF9">
    <property type="entry name" value="SLL1358 PROTEIN"/>
    <property type="match status" value="1"/>
</dbReference>
<gene>
    <name evidence="6" type="ORF">PHLCEN_2v2511</name>
</gene>
<feature type="binding site" evidence="3">
    <location>
        <position position="348"/>
    </location>
    <ligand>
        <name>Mn(2+)</name>
        <dbReference type="ChEBI" id="CHEBI:29035"/>
        <label>2</label>
    </ligand>
</feature>
<dbReference type="AlphaFoldDB" id="A0A2R6RLQ3"/>
<dbReference type="GO" id="GO:0046872">
    <property type="term" value="F:metal ion binding"/>
    <property type="evidence" value="ECO:0007669"/>
    <property type="project" value="UniProtKB-KW"/>
</dbReference>
<feature type="active site" description="Proton donor" evidence="2">
    <location>
        <position position="362"/>
    </location>
</feature>
<sequence>MSRFLTSVICAVLLSSFTSAAPASTPVSSVVSSSVATPSVVSSAIAAPSSVASAVSPIISVIGGSGASTASAAAATPTVAYASDRANGMMWNPDTTADVQPIRGSLGATILGPQNIPIGQQNPDLLAPPTTDAADVMPMATVGYKPRPDHIPQGPGDLWYFPPGVPHSLQGTNQTAAGTEFLLVFPDGDFSEDSTFLLTDWTAHIPKEVLAKNFQTTMSSFDEIPGSELYIFPMDSPSDNATAVEDPAGQVPQSYAYSFSQIAPTPLSGGSIKIADSTKFPIATQVAVAEVVVEPGAMRELHWHPTQDEWGYFLEGQGRMTLFASSGNARTYNYEAGDVSYIPATYGHYVENTGNTTLKFLEIWNTGKYLSVYVTTACLLVTDWVSPPAAVFQDISLSQWLALTPPALVQAHLQLSNEIIAGLNKTKQFVVGPANSSQTSN</sequence>
<proteinExistence type="predicted"/>
<dbReference type="InterPro" id="IPR006045">
    <property type="entry name" value="Cupin_1"/>
</dbReference>
<feature type="binding site" evidence="3">
    <location>
        <position position="302"/>
    </location>
    <ligand>
        <name>Mn(2+)</name>
        <dbReference type="ChEBI" id="CHEBI:29035"/>
        <label>2</label>
    </ligand>
</feature>
<evidence type="ECO:0000256" key="3">
    <source>
        <dbReference type="PIRSR" id="PIRSR617774-2"/>
    </source>
</evidence>
<keyword evidence="3" id="KW-0464">Manganese</keyword>
<dbReference type="NCBIfam" id="TIGR03404">
    <property type="entry name" value="bicupin_oxalic"/>
    <property type="match status" value="1"/>
</dbReference>
<dbReference type="STRING" id="98765.A0A2R6RLQ3"/>
<accession>A0A2R6RLQ3</accession>
<dbReference type="OrthoDB" id="10263073at2759"/>
<dbReference type="InterPro" id="IPR014710">
    <property type="entry name" value="RmlC-like_jellyroll"/>
</dbReference>
<organism evidence="6 7">
    <name type="scientific">Hermanssonia centrifuga</name>
    <dbReference type="NCBI Taxonomy" id="98765"/>
    <lineage>
        <taxon>Eukaryota</taxon>
        <taxon>Fungi</taxon>
        <taxon>Dikarya</taxon>
        <taxon>Basidiomycota</taxon>
        <taxon>Agaricomycotina</taxon>
        <taxon>Agaricomycetes</taxon>
        <taxon>Polyporales</taxon>
        <taxon>Meruliaceae</taxon>
        <taxon>Hermanssonia</taxon>
    </lineage>
</organism>